<organism evidence="1 2">
    <name type="scientific">Galerina marginata (strain CBS 339.88)</name>
    <dbReference type="NCBI Taxonomy" id="685588"/>
    <lineage>
        <taxon>Eukaryota</taxon>
        <taxon>Fungi</taxon>
        <taxon>Dikarya</taxon>
        <taxon>Basidiomycota</taxon>
        <taxon>Agaricomycotina</taxon>
        <taxon>Agaricomycetes</taxon>
        <taxon>Agaricomycetidae</taxon>
        <taxon>Agaricales</taxon>
        <taxon>Agaricineae</taxon>
        <taxon>Strophariaceae</taxon>
        <taxon>Galerina</taxon>
    </lineage>
</organism>
<dbReference type="Proteomes" id="UP000027222">
    <property type="component" value="Unassembled WGS sequence"/>
</dbReference>
<gene>
    <name evidence="1" type="ORF">GALMADRAFT_216854</name>
</gene>
<keyword evidence="2" id="KW-1185">Reference proteome</keyword>
<sequence>MPERNLTSKIPPWCEQTQPGARVRKTIPNPCRRLNVSTPMSTSATPAGADVVVANQCVLESDTPTEEFVEDEAWTSVVCVLGNKVHNEVYWSLEKDSGEKSEISPDLERSGGVHYLRLIESSTRGVRV</sequence>
<proteinExistence type="predicted"/>
<dbReference type="AlphaFoldDB" id="A0A067SGH2"/>
<reference evidence="2" key="1">
    <citation type="journal article" date="2014" name="Proc. Natl. Acad. Sci. U.S.A.">
        <title>Extensive sampling of basidiomycete genomes demonstrates inadequacy of the white-rot/brown-rot paradigm for wood decay fungi.</title>
        <authorList>
            <person name="Riley R."/>
            <person name="Salamov A.A."/>
            <person name="Brown D.W."/>
            <person name="Nagy L.G."/>
            <person name="Floudas D."/>
            <person name="Held B.W."/>
            <person name="Levasseur A."/>
            <person name="Lombard V."/>
            <person name="Morin E."/>
            <person name="Otillar R."/>
            <person name="Lindquist E.A."/>
            <person name="Sun H."/>
            <person name="LaButti K.M."/>
            <person name="Schmutz J."/>
            <person name="Jabbour D."/>
            <person name="Luo H."/>
            <person name="Baker S.E."/>
            <person name="Pisabarro A.G."/>
            <person name="Walton J.D."/>
            <person name="Blanchette R.A."/>
            <person name="Henrissat B."/>
            <person name="Martin F."/>
            <person name="Cullen D."/>
            <person name="Hibbett D.S."/>
            <person name="Grigoriev I.V."/>
        </authorList>
    </citation>
    <scope>NUCLEOTIDE SEQUENCE [LARGE SCALE GENOMIC DNA]</scope>
    <source>
        <strain evidence="2">CBS 339.88</strain>
    </source>
</reference>
<protein>
    <submittedName>
        <fullName evidence="1">Uncharacterized protein</fullName>
    </submittedName>
</protein>
<evidence type="ECO:0000313" key="2">
    <source>
        <dbReference type="Proteomes" id="UP000027222"/>
    </source>
</evidence>
<dbReference type="EMBL" id="KL142420">
    <property type="protein sequence ID" value="KDR66844.1"/>
    <property type="molecule type" value="Genomic_DNA"/>
</dbReference>
<dbReference type="HOGENOM" id="CLU_1959755_0_0_1"/>
<accession>A0A067SGH2</accession>
<name>A0A067SGH2_GALM3</name>
<evidence type="ECO:0000313" key="1">
    <source>
        <dbReference type="EMBL" id="KDR66844.1"/>
    </source>
</evidence>